<sequence length="234" mass="26066">MGGMKRIYGRIPHLPGSRTGPADRTLDPCMALRLTSVARPGDLVHVQEKLDGTCVAVLRLEGDLLAYGWEGRLCSLSLNDNRRAFAVWLEQNQRRFSWLKEGERAVFEWLPVAHGTRYHLPHEPLVVLDVFEASGHRMPLLEMKSRVHNAGFCSPALLHSGEALSISSALQNLGPHGHHGAIDSAEGVIYRLERGREVLQLAKFVRQGKQDGCFLSDHTGEPPVFNLYPKEVHA</sequence>
<dbReference type="AlphaFoldDB" id="A0A511N1Q4"/>
<dbReference type="SUPFAM" id="SSF56091">
    <property type="entry name" value="DNA ligase/mRNA capping enzyme, catalytic domain"/>
    <property type="match status" value="1"/>
</dbReference>
<evidence type="ECO:0000313" key="2">
    <source>
        <dbReference type="Proteomes" id="UP000321306"/>
    </source>
</evidence>
<organism evidence="1 2">
    <name type="scientific">Deinococcus cellulosilyticus (strain DSM 18568 / NBRC 106333 / KACC 11606 / 5516J-15)</name>
    <dbReference type="NCBI Taxonomy" id="1223518"/>
    <lineage>
        <taxon>Bacteria</taxon>
        <taxon>Thermotogati</taxon>
        <taxon>Deinococcota</taxon>
        <taxon>Deinococci</taxon>
        <taxon>Deinococcales</taxon>
        <taxon>Deinococcaceae</taxon>
        <taxon>Deinococcus</taxon>
    </lineage>
</organism>
<evidence type="ECO:0008006" key="3">
    <source>
        <dbReference type="Google" id="ProtNLM"/>
    </source>
</evidence>
<accession>A0A511N1Q4</accession>
<comment type="caution">
    <text evidence="1">The sequence shown here is derived from an EMBL/GenBank/DDBJ whole genome shotgun (WGS) entry which is preliminary data.</text>
</comment>
<reference evidence="1 2" key="1">
    <citation type="submission" date="2019-07" db="EMBL/GenBank/DDBJ databases">
        <title>Whole genome shotgun sequence of Deinococcus cellulosilyticus NBRC 106333.</title>
        <authorList>
            <person name="Hosoyama A."/>
            <person name="Uohara A."/>
            <person name="Ohji S."/>
            <person name="Ichikawa N."/>
        </authorList>
    </citation>
    <scope>NUCLEOTIDE SEQUENCE [LARGE SCALE GENOMIC DNA]</scope>
    <source>
        <strain evidence="1 2">NBRC 106333</strain>
    </source>
</reference>
<evidence type="ECO:0000313" key="1">
    <source>
        <dbReference type="EMBL" id="GEM46795.1"/>
    </source>
</evidence>
<dbReference type="EMBL" id="BJXB01000009">
    <property type="protein sequence ID" value="GEM46795.1"/>
    <property type="molecule type" value="Genomic_DNA"/>
</dbReference>
<name>A0A511N1Q4_DEIC1</name>
<dbReference type="Proteomes" id="UP000321306">
    <property type="component" value="Unassembled WGS sequence"/>
</dbReference>
<keyword evidence="2" id="KW-1185">Reference proteome</keyword>
<gene>
    <name evidence="1" type="ORF">DC3_24300</name>
</gene>
<dbReference type="Gene3D" id="3.30.470.30">
    <property type="entry name" value="DNA ligase/mRNA capping enzyme"/>
    <property type="match status" value="1"/>
</dbReference>
<protein>
    <recommendedName>
        <fullName evidence="3">RNA ligase domain-containing protein</fullName>
    </recommendedName>
</protein>
<proteinExistence type="predicted"/>